<feature type="transmembrane region" description="Helical" evidence="9">
    <location>
        <begin position="661"/>
        <end position="683"/>
    </location>
</feature>
<evidence type="ECO:0000313" key="12">
    <source>
        <dbReference type="Proteomes" id="UP000601435"/>
    </source>
</evidence>
<sequence>MQQPLQERRPYLGGLARNPLLESTDASQETGTSVLYLLDFMQKVEVFQNLSEDELLQLAEAFTSQHAEDGEKLVQEGDEGSELFFIESGTVSVRTEERELTRLSQGQYFGETALVEKAPRNASVYAVGDVRLRVLTRDHFEMFDLHRKLHLELKHANMTNGLQELLGDLVTLRTFLKAVALLGGYLLLAILLFSSLEGWSWVDCVYFAVITLMTVGYGDFAPKHWGSRLLLVFFVLISLVIVATSIGEFLEGLVTLEIRNERARKALQLKQARVGVFDKLGQKKAWRRKALGCLAALVTLLGVSSGIARIAVQNCATWADALYFSVVTLSTIGYGDLTPIAEPGSRVVIGFLALLGVPVFGIVLAKIVEIAYGRAKSNSMPCVVGGLTNEKFDELVDFTDKLWRGGGYNSHPQQSLREQITPFEFLCFILTQNETVSLDEIKLIMANFSELDLTKTGLLEQQDVDEWLKRGSCNPAGFSASSSPRKGRKLSVMTAMRSTASSSSGGAEAGFVNVCVQDLQGRGERKVLLEVLRSRAHQEGAGTRSCNRCGVPLLAFEMLPGRTTEALGTTDADPCPSAWYPLLFLRWLQPWSFVLQWVRSPGVAMSYLSADIATAVDVLRAAVAAGEDVAVLRPLVWIAHQARHPRPERMGLRRQDWRPRLLGKAFIYVLEILAQVLALVTLARRLPQRWLAFIDNVAGQWAFAKGYGKTLATAVKDLDFAVNDAADGLAAGELGGVRGCRRRAALAKVFLGALLGPILLISTPASELQMDLTDTLEETTMSFCMANEQECCDGCDALAECQVRMDFRTYGKAHDPEWEDPGDLGLAPRHGSACSLWVQAQVQPRMAYSDLAAEGWLGVVGFGVLLTIPGSEAMYTYAETLKFPDGVAAEKLDEAELETSGPSMKKAVESILAAKDSVPVFKELLSDIKAMQKPSQKLDLDEVAEKVQAASDKLAASKIHLYLCSVQQKVTEAKDPDLEKSSAHFKWILVIDREAAPDFKVMHAYMPVISPKGTEKEKTCAVM</sequence>
<dbReference type="Gene3D" id="1.10.287.70">
    <property type="match status" value="2"/>
</dbReference>
<evidence type="ECO:0000259" key="10">
    <source>
        <dbReference type="PROSITE" id="PS50042"/>
    </source>
</evidence>
<evidence type="ECO:0000256" key="4">
    <source>
        <dbReference type="ARBA" id="ARBA00022989"/>
    </source>
</evidence>
<dbReference type="InterPro" id="IPR018490">
    <property type="entry name" value="cNMP-bd_dom_sf"/>
</dbReference>
<feature type="domain" description="Cyclic nucleotide-binding" evidence="10">
    <location>
        <begin position="46"/>
        <end position="141"/>
    </location>
</feature>
<evidence type="ECO:0000256" key="7">
    <source>
        <dbReference type="ARBA" id="ARBA00023303"/>
    </source>
</evidence>
<evidence type="ECO:0000256" key="9">
    <source>
        <dbReference type="SAM" id="Phobius"/>
    </source>
</evidence>
<feature type="transmembrane region" description="Helical" evidence="9">
    <location>
        <begin position="199"/>
        <end position="217"/>
    </location>
</feature>
<dbReference type="SUPFAM" id="SSF51206">
    <property type="entry name" value="cAMP-binding domain-like"/>
    <property type="match status" value="1"/>
</dbReference>
<dbReference type="CDD" id="cd00038">
    <property type="entry name" value="CAP_ED"/>
    <property type="match status" value="1"/>
</dbReference>
<organism evidence="11 12">
    <name type="scientific">Symbiodinium necroappetens</name>
    <dbReference type="NCBI Taxonomy" id="1628268"/>
    <lineage>
        <taxon>Eukaryota</taxon>
        <taxon>Sar</taxon>
        <taxon>Alveolata</taxon>
        <taxon>Dinophyceae</taxon>
        <taxon>Suessiales</taxon>
        <taxon>Symbiodiniaceae</taxon>
        <taxon>Symbiodinium</taxon>
    </lineage>
</organism>
<keyword evidence="3 8" id="KW-0812">Transmembrane</keyword>
<dbReference type="SUPFAM" id="SSF81324">
    <property type="entry name" value="Voltage-gated potassium channels"/>
    <property type="match status" value="2"/>
</dbReference>
<dbReference type="PROSITE" id="PS50042">
    <property type="entry name" value="CNMP_BINDING_3"/>
    <property type="match status" value="1"/>
</dbReference>
<dbReference type="InterPro" id="IPR013099">
    <property type="entry name" value="K_chnl_dom"/>
</dbReference>
<evidence type="ECO:0000256" key="6">
    <source>
        <dbReference type="ARBA" id="ARBA00023136"/>
    </source>
</evidence>
<dbReference type="PROSITE" id="PS00888">
    <property type="entry name" value="CNMP_BINDING_1"/>
    <property type="match status" value="1"/>
</dbReference>
<evidence type="ECO:0000256" key="1">
    <source>
        <dbReference type="ARBA" id="ARBA00004141"/>
    </source>
</evidence>
<dbReference type="InterPro" id="IPR000595">
    <property type="entry name" value="cNMP-bd_dom"/>
</dbReference>
<dbReference type="GO" id="GO:0005249">
    <property type="term" value="F:voltage-gated potassium channel activity"/>
    <property type="evidence" value="ECO:0007669"/>
    <property type="project" value="TreeGrafter"/>
</dbReference>
<evidence type="ECO:0000256" key="8">
    <source>
        <dbReference type="RuleBase" id="RU003857"/>
    </source>
</evidence>
<dbReference type="OrthoDB" id="415460at2759"/>
<dbReference type="InterPro" id="IPR018488">
    <property type="entry name" value="cNMP-bd_CS"/>
</dbReference>
<dbReference type="Gene3D" id="2.60.120.10">
    <property type="entry name" value="Jelly Rolls"/>
    <property type="match status" value="1"/>
</dbReference>
<comment type="subcellular location">
    <subcellularLocation>
        <location evidence="1">Membrane</location>
        <topology evidence="1">Multi-pass membrane protein</topology>
    </subcellularLocation>
</comment>
<dbReference type="PANTHER" id="PTHR10217:SF435">
    <property type="entry name" value="POTASSIUM VOLTAGE-GATED CHANNEL PROTEIN EAG"/>
    <property type="match status" value="1"/>
</dbReference>
<keyword evidence="6 9" id="KW-0472">Membrane</keyword>
<evidence type="ECO:0000313" key="11">
    <source>
        <dbReference type="EMBL" id="CAE7244716.1"/>
    </source>
</evidence>
<dbReference type="SMART" id="SM00100">
    <property type="entry name" value="cNMP"/>
    <property type="match status" value="1"/>
</dbReference>
<keyword evidence="2 8" id="KW-0813">Transport</keyword>
<dbReference type="AlphaFoldDB" id="A0A812LDD9"/>
<dbReference type="GO" id="GO:0005886">
    <property type="term" value="C:plasma membrane"/>
    <property type="evidence" value="ECO:0007669"/>
    <property type="project" value="TreeGrafter"/>
</dbReference>
<gene>
    <name evidence="11" type="primary">Pka-R2</name>
    <name evidence="11" type="ORF">SNEC2469_LOCUS4689</name>
</gene>
<dbReference type="Pfam" id="PF07885">
    <property type="entry name" value="Ion_trans_2"/>
    <property type="match status" value="2"/>
</dbReference>
<dbReference type="EMBL" id="CAJNJA010009253">
    <property type="protein sequence ID" value="CAE7244716.1"/>
    <property type="molecule type" value="Genomic_DNA"/>
</dbReference>
<dbReference type="Proteomes" id="UP000601435">
    <property type="component" value="Unassembled WGS sequence"/>
</dbReference>
<comment type="caution">
    <text evidence="11">The sequence shown here is derived from an EMBL/GenBank/DDBJ whole genome shotgun (WGS) entry which is preliminary data.</text>
</comment>
<reference evidence="11" key="1">
    <citation type="submission" date="2021-02" db="EMBL/GenBank/DDBJ databases">
        <authorList>
            <person name="Dougan E. K."/>
            <person name="Rhodes N."/>
            <person name="Thang M."/>
            <person name="Chan C."/>
        </authorList>
    </citation>
    <scope>NUCLEOTIDE SEQUENCE</scope>
</reference>
<name>A0A812LDD9_9DINO</name>
<feature type="transmembrane region" description="Helical" evidence="9">
    <location>
        <begin position="347"/>
        <end position="368"/>
    </location>
</feature>
<dbReference type="Pfam" id="PF00027">
    <property type="entry name" value="cNMP_binding"/>
    <property type="match status" value="1"/>
</dbReference>
<evidence type="ECO:0000256" key="3">
    <source>
        <dbReference type="ARBA" id="ARBA00022692"/>
    </source>
</evidence>
<feature type="transmembrane region" description="Helical" evidence="9">
    <location>
        <begin position="175"/>
        <end position="193"/>
    </location>
</feature>
<dbReference type="GO" id="GO:0042391">
    <property type="term" value="P:regulation of membrane potential"/>
    <property type="evidence" value="ECO:0007669"/>
    <property type="project" value="TreeGrafter"/>
</dbReference>
<comment type="similarity">
    <text evidence="8">Belongs to the two pore domain potassium channel (TC 1.A.1.8) family.</text>
</comment>
<dbReference type="PRINTS" id="PR01333">
    <property type="entry name" value="2POREKCHANEL"/>
</dbReference>
<keyword evidence="5 8" id="KW-0406">Ion transport</keyword>
<evidence type="ECO:0000256" key="5">
    <source>
        <dbReference type="ARBA" id="ARBA00023065"/>
    </source>
</evidence>
<dbReference type="InterPro" id="IPR050818">
    <property type="entry name" value="KCNH_animal-type"/>
</dbReference>
<keyword evidence="12" id="KW-1185">Reference proteome</keyword>
<dbReference type="PANTHER" id="PTHR10217">
    <property type="entry name" value="VOLTAGE AND LIGAND GATED POTASSIUM CHANNEL"/>
    <property type="match status" value="1"/>
</dbReference>
<dbReference type="InterPro" id="IPR014710">
    <property type="entry name" value="RmlC-like_jellyroll"/>
</dbReference>
<evidence type="ECO:0000256" key="2">
    <source>
        <dbReference type="ARBA" id="ARBA00022448"/>
    </source>
</evidence>
<protein>
    <submittedName>
        <fullName evidence="11">Pka-R2 protein</fullName>
    </submittedName>
</protein>
<feature type="transmembrane region" description="Helical" evidence="9">
    <location>
        <begin position="229"/>
        <end position="250"/>
    </location>
</feature>
<accession>A0A812LDD9</accession>
<feature type="transmembrane region" description="Helical" evidence="9">
    <location>
        <begin position="289"/>
        <end position="308"/>
    </location>
</feature>
<keyword evidence="7 8" id="KW-0407">Ion channel</keyword>
<proteinExistence type="inferred from homology"/>
<dbReference type="InterPro" id="IPR003280">
    <property type="entry name" value="2pore_dom_K_chnl"/>
</dbReference>
<keyword evidence="4 9" id="KW-1133">Transmembrane helix</keyword>